<comment type="caution">
    <text evidence="2">The sequence shown here is derived from an EMBL/GenBank/DDBJ whole genome shotgun (WGS) entry which is preliminary data.</text>
</comment>
<dbReference type="Proteomes" id="UP000054988">
    <property type="component" value="Unassembled WGS sequence"/>
</dbReference>
<sequence length="159" mass="17075">MSYNFQPTSCIYNFSSSSSMTLERMSPSSLSSSPTSTQLSLPSAHPTLTKIAKIFSRFTSPPSGAAVPLAPPDLHRARAWASSVSLGKRRGYSYTIVFEPRKSIGQATVAKGDLEPRAGALPRRARKKCVFAPPKVVESKGSDHFVGSVPPSDDSDNDE</sequence>
<protein>
    <submittedName>
        <fullName evidence="2">Uncharacterized protein</fullName>
    </submittedName>
</protein>
<dbReference type="EMBL" id="LATX01002395">
    <property type="protein sequence ID" value="KTB30140.1"/>
    <property type="molecule type" value="Genomic_DNA"/>
</dbReference>
<proteinExistence type="predicted"/>
<dbReference type="AlphaFoldDB" id="A0A0W0F1D9"/>
<evidence type="ECO:0000313" key="2">
    <source>
        <dbReference type="EMBL" id="KTB30140.1"/>
    </source>
</evidence>
<organism evidence="2 3">
    <name type="scientific">Moniliophthora roreri</name>
    <name type="common">Frosty pod rot fungus</name>
    <name type="synonym">Monilia roreri</name>
    <dbReference type="NCBI Taxonomy" id="221103"/>
    <lineage>
        <taxon>Eukaryota</taxon>
        <taxon>Fungi</taxon>
        <taxon>Dikarya</taxon>
        <taxon>Basidiomycota</taxon>
        <taxon>Agaricomycotina</taxon>
        <taxon>Agaricomycetes</taxon>
        <taxon>Agaricomycetidae</taxon>
        <taxon>Agaricales</taxon>
        <taxon>Marasmiineae</taxon>
        <taxon>Marasmiaceae</taxon>
        <taxon>Moniliophthora</taxon>
    </lineage>
</organism>
<evidence type="ECO:0000256" key="1">
    <source>
        <dbReference type="SAM" id="MobiDB-lite"/>
    </source>
</evidence>
<reference evidence="2 3" key="1">
    <citation type="submission" date="2015-12" db="EMBL/GenBank/DDBJ databases">
        <title>Draft genome sequence of Moniliophthora roreri, the causal agent of frosty pod rot of cacao.</title>
        <authorList>
            <person name="Aime M.C."/>
            <person name="Diaz-Valderrama J.R."/>
            <person name="Kijpornyongpan T."/>
            <person name="Phillips-Mora W."/>
        </authorList>
    </citation>
    <scope>NUCLEOTIDE SEQUENCE [LARGE SCALE GENOMIC DNA]</scope>
    <source>
        <strain evidence="2 3">MCA 2952</strain>
    </source>
</reference>
<feature type="region of interest" description="Disordered" evidence="1">
    <location>
        <begin position="138"/>
        <end position="159"/>
    </location>
</feature>
<accession>A0A0W0F1D9</accession>
<name>A0A0W0F1D9_MONRR</name>
<feature type="region of interest" description="Disordered" evidence="1">
    <location>
        <begin position="23"/>
        <end position="42"/>
    </location>
</feature>
<evidence type="ECO:0000313" key="3">
    <source>
        <dbReference type="Proteomes" id="UP000054988"/>
    </source>
</evidence>
<gene>
    <name evidence="2" type="ORF">WG66_17274</name>
</gene>